<dbReference type="PROSITE" id="PS01039">
    <property type="entry name" value="SBP_BACTERIAL_3"/>
    <property type="match status" value="1"/>
</dbReference>
<keyword evidence="8" id="KW-0472">Membrane</keyword>
<evidence type="ECO:0000256" key="7">
    <source>
        <dbReference type="PROSITE-ProRule" id="PRU10141"/>
    </source>
</evidence>
<dbReference type="Pfam" id="PF00069">
    <property type="entry name" value="Pkinase"/>
    <property type="match status" value="1"/>
</dbReference>
<organism evidence="10 11">
    <name type="scientific">Gemmata palustris</name>
    <dbReference type="NCBI Taxonomy" id="2822762"/>
    <lineage>
        <taxon>Bacteria</taxon>
        <taxon>Pseudomonadati</taxon>
        <taxon>Planctomycetota</taxon>
        <taxon>Planctomycetia</taxon>
        <taxon>Gemmatales</taxon>
        <taxon>Gemmataceae</taxon>
        <taxon>Gemmata</taxon>
    </lineage>
</organism>
<dbReference type="EMBL" id="JAGKQQ010000001">
    <property type="protein sequence ID" value="MBP3954734.1"/>
    <property type="molecule type" value="Genomic_DNA"/>
</dbReference>
<dbReference type="InterPro" id="IPR008271">
    <property type="entry name" value="Ser/Thr_kinase_AS"/>
</dbReference>
<keyword evidence="2" id="KW-0808">Transferase</keyword>
<evidence type="ECO:0000256" key="3">
    <source>
        <dbReference type="ARBA" id="ARBA00022729"/>
    </source>
</evidence>
<name>A0ABS5BLZ6_9BACT</name>
<proteinExistence type="inferred from homology"/>
<evidence type="ECO:0000256" key="6">
    <source>
        <dbReference type="ARBA" id="ARBA00022840"/>
    </source>
</evidence>
<evidence type="ECO:0000256" key="1">
    <source>
        <dbReference type="ARBA" id="ARBA00010333"/>
    </source>
</evidence>
<dbReference type="Gene3D" id="3.40.190.10">
    <property type="entry name" value="Periplasmic binding protein-like II"/>
    <property type="match status" value="2"/>
</dbReference>
<dbReference type="SMART" id="SM00062">
    <property type="entry name" value="PBPb"/>
    <property type="match status" value="1"/>
</dbReference>
<evidence type="ECO:0000259" key="9">
    <source>
        <dbReference type="PROSITE" id="PS50011"/>
    </source>
</evidence>
<dbReference type="SUPFAM" id="SSF56112">
    <property type="entry name" value="Protein kinase-like (PK-like)"/>
    <property type="match status" value="1"/>
</dbReference>
<evidence type="ECO:0000256" key="8">
    <source>
        <dbReference type="SAM" id="Phobius"/>
    </source>
</evidence>
<dbReference type="RefSeq" id="WP_210652852.1">
    <property type="nucleotide sequence ID" value="NZ_JAGKQQ010000001.1"/>
</dbReference>
<dbReference type="InterPro" id="IPR000719">
    <property type="entry name" value="Prot_kinase_dom"/>
</dbReference>
<keyword evidence="4 7" id="KW-0547">Nucleotide-binding</keyword>
<feature type="domain" description="Protein kinase" evidence="9">
    <location>
        <begin position="121"/>
        <end position="383"/>
    </location>
</feature>
<dbReference type="SUPFAM" id="SSF53850">
    <property type="entry name" value="Periplasmic binding protein-like II"/>
    <property type="match status" value="1"/>
</dbReference>
<dbReference type="PROSITE" id="PS50011">
    <property type="entry name" value="PROTEIN_KINASE_DOM"/>
    <property type="match status" value="1"/>
</dbReference>
<keyword evidence="8" id="KW-1133">Transmembrane helix</keyword>
<dbReference type="CDD" id="cd13530">
    <property type="entry name" value="PBP2_peptides_like"/>
    <property type="match status" value="1"/>
</dbReference>
<keyword evidence="5" id="KW-0418">Kinase</keyword>
<protein>
    <submittedName>
        <fullName evidence="10">Transporter substrate-binding domain-containing protein</fullName>
    </submittedName>
</protein>
<dbReference type="CDD" id="cd14014">
    <property type="entry name" value="STKc_PknB_like"/>
    <property type="match status" value="1"/>
</dbReference>
<dbReference type="InterPro" id="IPR011009">
    <property type="entry name" value="Kinase-like_dom_sf"/>
</dbReference>
<dbReference type="InterPro" id="IPR001638">
    <property type="entry name" value="Solute-binding_3/MltF_N"/>
</dbReference>
<keyword evidence="6 7" id="KW-0067">ATP-binding</keyword>
<sequence length="669" mass="73755">MSATLSWDDDARARLLRVERACDEFEDALRAGLRPLIEDLLGRAAELDRPTLLRELLLLELHYRGRTGDAPNPDEYHRRFPEYPELVARAFTGVPTEPPTLVESSSTNTVPERPRVEVPGYELLGELGRGGMGVVYEARQIKLNRPVALKMILAGAHADTGQQARFLAEAHAIARLRHPHIVQIHEIGEADHLPYFVLEFVEGGNLAQKLDGSPQPFRAAARLVELLARAVSYAHERGVVHRDLKPGNVLLTEAGEPKIADFGLAKVADVGASLTVTGAVMGSPSYMAPEQARGDGKSVDAAADVYALGVILFELLTGRVPFVAETTAALLRMVESEEAPAPRSFSPAVPKELEAVCLKCLEKEPSHRYPTALALAEDVANFLAGKPMAHVKVPGAWARFRRRCRRKPVLTKIVSFTGFFSLVALVALGVTLPPRDDSLWRVQRSHKLTVGIDPNCPPYAFKKDGQLTGFDVELARAIAARLGVEAEHHELYWDWAGMNRELKTRRLDVLLSATTITEERKQQVAFIEYARDPLVFTARPGALFASPRDLVGKIIAVQEGTTAQDTVERLQREGLGSKEIVRYRSSPEPFAAVQSGTADLALDHQLIARYASRERKLVIQGEVGCALDSEPLGIALRTEARALRKAIEDALRAMKDDGEFDRIRDQWAR</sequence>
<dbReference type="PROSITE" id="PS00108">
    <property type="entry name" value="PROTEIN_KINASE_ST"/>
    <property type="match status" value="1"/>
</dbReference>
<reference evidence="10 11" key="1">
    <citation type="submission" date="2021-04" db="EMBL/GenBank/DDBJ databases">
        <authorList>
            <person name="Ivanova A."/>
        </authorList>
    </citation>
    <scope>NUCLEOTIDE SEQUENCE [LARGE SCALE GENOMIC DNA]</scope>
    <source>
        <strain evidence="10 11">G18</strain>
    </source>
</reference>
<keyword evidence="3" id="KW-0732">Signal</keyword>
<evidence type="ECO:0000313" key="11">
    <source>
        <dbReference type="Proteomes" id="UP000676565"/>
    </source>
</evidence>
<evidence type="ECO:0000256" key="4">
    <source>
        <dbReference type="ARBA" id="ARBA00022741"/>
    </source>
</evidence>
<dbReference type="Gene3D" id="3.30.200.20">
    <property type="entry name" value="Phosphorylase Kinase, domain 1"/>
    <property type="match status" value="1"/>
</dbReference>
<comment type="caution">
    <text evidence="10">The sequence shown here is derived from an EMBL/GenBank/DDBJ whole genome shotgun (WGS) entry which is preliminary data.</text>
</comment>
<feature type="binding site" evidence="7">
    <location>
        <position position="150"/>
    </location>
    <ligand>
        <name>ATP</name>
        <dbReference type="ChEBI" id="CHEBI:30616"/>
    </ligand>
</feature>
<dbReference type="PROSITE" id="PS00107">
    <property type="entry name" value="PROTEIN_KINASE_ATP"/>
    <property type="match status" value="1"/>
</dbReference>
<keyword evidence="8" id="KW-0812">Transmembrane</keyword>
<dbReference type="InterPro" id="IPR018313">
    <property type="entry name" value="SBP_3_CS"/>
</dbReference>
<dbReference type="Gene3D" id="1.10.510.10">
    <property type="entry name" value="Transferase(Phosphotransferase) domain 1"/>
    <property type="match status" value="1"/>
</dbReference>
<accession>A0ABS5BLZ6</accession>
<dbReference type="SMART" id="SM00220">
    <property type="entry name" value="S_TKc"/>
    <property type="match status" value="1"/>
</dbReference>
<dbReference type="Pfam" id="PF00497">
    <property type="entry name" value="SBP_bac_3"/>
    <property type="match status" value="1"/>
</dbReference>
<dbReference type="InterPro" id="IPR017441">
    <property type="entry name" value="Protein_kinase_ATP_BS"/>
</dbReference>
<feature type="transmembrane region" description="Helical" evidence="8">
    <location>
        <begin position="409"/>
        <end position="432"/>
    </location>
</feature>
<dbReference type="Proteomes" id="UP000676565">
    <property type="component" value="Unassembled WGS sequence"/>
</dbReference>
<evidence type="ECO:0000256" key="5">
    <source>
        <dbReference type="ARBA" id="ARBA00022777"/>
    </source>
</evidence>
<dbReference type="PANTHER" id="PTHR43289">
    <property type="entry name" value="MITOGEN-ACTIVATED PROTEIN KINASE KINASE KINASE 20-RELATED"/>
    <property type="match status" value="1"/>
</dbReference>
<comment type="similarity">
    <text evidence="1">Belongs to the bacterial solute-binding protein 3 family.</text>
</comment>
<dbReference type="PANTHER" id="PTHR43289:SF6">
    <property type="entry name" value="SERINE_THREONINE-PROTEIN KINASE NEKL-3"/>
    <property type="match status" value="1"/>
</dbReference>
<evidence type="ECO:0000313" key="10">
    <source>
        <dbReference type="EMBL" id="MBP3954734.1"/>
    </source>
</evidence>
<gene>
    <name evidence="10" type="ORF">J8F10_05475</name>
</gene>
<keyword evidence="11" id="KW-1185">Reference proteome</keyword>
<evidence type="ECO:0000256" key="2">
    <source>
        <dbReference type="ARBA" id="ARBA00022679"/>
    </source>
</evidence>